<gene>
    <name evidence="2" type="ORF">CEXT_240191</name>
</gene>
<evidence type="ECO:0000313" key="2">
    <source>
        <dbReference type="EMBL" id="GIY00636.1"/>
    </source>
</evidence>
<feature type="region of interest" description="Disordered" evidence="1">
    <location>
        <begin position="43"/>
        <end position="63"/>
    </location>
</feature>
<organism evidence="2 3">
    <name type="scientific">Caerostris extrusa</name>
    <name type="common">Bark spider</name>
    <name type="synonym">Caerostris bankana</name>
    <dbReference type="NCBI Taxonomy" id="172846"/>
    <lineage>
        <taxon>Eukaryota</taxon>
        <taxon>Metazoa</taxon>
        <taxon>Ecdysozoa</taxon>
        <taxon>Arthropoda</taxon>
        <taxon>Chelicerata</taxon>
        <taxon>Arachnida</taxon>
        <taxon>Araneae</taxon>
        <taxon>Araneomorphae</taxon>
        <taxon>Entelegynae</taxon>
        <taxon>Araneoidea</taxon>
        <taxon>Araneidae</taxon>
        <taxon>Caerostris</taxon>
    </lineage>
</organism>
<name>A0AAV4PWE6_CAEEX</name>
<reference evidence="2 3" key="1">
    <citation type="submission" date="2021-06" db="EMBL/GenBank/DDBJ databases">
        <title>Caerostris extrusa draft genome.</title>
        <authorList>
            <person name="Kono N."/>
            <person name="Arakawa K."/>
        </authorList>
    </citation>
    <scope>NUCLEOTIDE SEQUENCE [LARGE SCALE GENOMIC DNA]</scope>
</reference>
<protein>
    <submittedName>
        <fullName evidence="2">Uncharacterized protein</fullName>
    </submittedName>
</protein>
<dbReference type="Proteomes" id="UP001054945">
    <property type="component" value="Unassembled WGS sequence"/>
</dbReference>
<accession>A0AAV4PWE6</accession>
<proteinExistence type="predicted"/>
<dbReference type="AlphaFoldDB" id="A0AAV4PWE6"/>
<keyword evidence="3" id="KW-1185">Reference proteome</keyword>
<evidence type="ECO:0000313" key="3">
    <source>
        <dbReference type="Proteomes" id="UP001054945"/>
    </source>
</evidence>
<dbReference type="EMBL" id="BPLR01005209">
    <property type="protein sequence ID" value="GIY00636.1"/>
    <property type="molecule type" value="Genomic_DNA"/>
</dbReference>
<evidence type="ECO:0000256" key="1">
    <source>
        <dbReference type="SAM" id="MobiDB-lite"/>
    </source>
</evidence>
<sequence length="131" mass="14947">MTRQMLTGNTIFPVMKPIKVYSASDKLVAHQSKQTLTIVFPTPTKPYNLNPTAHRARKETAPPWRTRWTVSSPFRFHTPRKGSAPDASLLPSRKSANASLVSQIEAWKQSMRRHHGYRWGHKEGGESHRDC</sequence>
<comment type="caution">
    <text evidence="2">The sequence shown here is derived from an EMBL/GenBank/DDBJ whole genome shotgun (WGS) entry which is preliminary data.</text>
</comment>